<dbReference type="GO" id="GO:0015379">
    <property type="term" value="F:potassium:chloride symporter activity"/>
    <property type="evidence" value="ECO:0007669"/>
    <property type="project" value="InterPro"/>
</dbReference>
<feature type="transmembrane region" description="Helical" evidence="10">
    <location>
        <begin position="9"/>
        <end position="29"/>
    </location>
</feature>
<sequence>MNQKTLKIIFLSYLLVVLAGAIALMLPFAHHGKLAFIDALFTATSATCVTGLIVKITPESFSIFGQAILVLLMQIGGVGYMSIVSLFYLFMRKSLNIHEKNLAKESLNYANHDIPIFLRKVFLFTFIIELAGTLILALRFSTHMSIPQALWQGFFHSVAAFNNAGFSLFRDNLMGYQTDATILLTIGALIILGGLGYLVLVELHAKLMHQRFMLSAHTKITLVGTVLLLLSGTLLLGAIEWNNPNFFGHLSLEHRFLNSFFLSVNFRTSGFNSLDLSQLSDTSLFCSTIFMMIGGGAGSTAGGIKITTVAVLIIATLHTIKISNQPPHAFKRTISAEVIHRSSAIIFVASFIVILATVVLVQTQHSAFLPTLFEVVSAFCTVGVSVGNGDVLSLSQTFDLVGKSLVIALMLIGRMGIFAVGFLIVGKEKIKHVQYPEGRIIL</sequence>
<evidence type="ECO:0000256" key="4">
    <source>
        <dbReference type="ARBA" id="ARBA00022538"/>
    </source>
</evidence>
<evidence type="ECO:0000256" key="8">
    <source>
        <dbReference type="ARBA" id="ARBA00023065"/>
    </source>
</evidence>
<feature type="transmembrane region" description="Helical" evidence="10">
    <location>
        <begin position="150"/>
        <end position="169"/>
    </location>
</feature>
<accession>A0A2D3WHX6</accession>
<comment type="subcellular location">
    <subcellularLocation>
        <location evidence="1">Cell membrane</location>
        <topology evidence="1">Multi-pass membrane protein</topology>
    </subcellularLocation>
</comment>
<evidence type="ECO:0000256" key="6">
    <source>
        <dbReference type="ARBA" id="ARBA00022958"/>
    </source>
</evidence>
<evidence type="ECO:0000313" key="12">
    <source>
        <dbReference type="Proteomes" id="UP000231638"/>
    </source>
</evidence>
<keyword evidence="6" id="KW-0630">Potassium</keyword>
<dbReference type="AlphaFoldDB" id="A0A2D3WHX6"/>
<evidence type="ECO:0000256" key="9">
    <source>
        <dbReference type="ARBA" id="ARBA00023136"/>
    </source>
</evidence>
<comment type="caution">
    <text evidence="11">The sequence shown here is derived from an EMBL/GenBank/DDBJ whole genome shotgun (WGS) entry which is preliminary data.</text>
</comment>
<evidence type="ECO:0000256" key="3">
    <source>
        <dbReference type="ARBA" id="ARBA00022475"/>
    </source>
</evidence>
<keyword evidence="7 10" id="KW-1133">Transmembrane helix</keyword>
<dbReference type="Proteomes" id="UP000231638">
    <property type="component" value="Unassembled WGS sequence"/>
</dbReference>
<dbReference type="PANTHER" id="PTHR32024:SF1">
    <property type="entry name" value="KTR SYSTEM POTASSIUM UPTAKE PROTEIN B"/>
    <property type="match status" value="1"/>
</dbReference>
<keyword evidence="4" id="KW-0633">Potassium transport</keyword>
<dbReference type="STRING" id="366522.GCA_001548055_00996"/>
<evidence type="ECO:0000313" key="11">
    <source>
        <dbReference type="EMBL" id="DAB36689.1"/>
    </source>
</evidence>
<feature type="transmembrane region" description="Helical" evidence="10">
    <location>
        <begin position="338"/>
        <end position="361"/>
    </location>
</feature>
<feature type="transmembrane region" description="Helical" evidence="10">
    <location>
        <begin position="405"/>
        <end position="425"/>
    </location>
</feature>
<feature type="transmembrane region" description="Helical" evidence="10">
    <location>
        <begin position="289"/>
        <end position="317"/>
    </location>
</feature>
<organism evidence="11 12">
    <name type="scientific">Sulfurospirillum cavolei</name>
    <dbReference type="NCBI Taxonomy" id="366522"/>
    <lineage>
        <taxon>Bacteria</taxon>
        <taxon>Pseudomonadati</taxon>
        <taxon>Campylobacterota</taxon>
        <taxon>Epsilonproteobacteria</taxon>
        <taxon>Campylobacterales</taxon>
        <taxon>Sulfurospirillaceae</taxon>
        <taxon>Sulfurospirillum</taxon>
    </lineage>
</organism>
<gene>
    <name evidence="11" type="ORF">CFH80_03545</name>
</gene>
<name>A0A2D3WHX6_9BACT</name>
<dbReference type="InterPro" id="IPR003445">
    <property type="entry name" value="Cat_transpt"/>
</dbReference>
<dbReference type="Pfam" id="PF02386">
    <property type="entry name" value="TrkH"/>
    <property type="match status" value="1"/>
</dbReference>
<keyword evidence="3" id="KW-1003">Cell membrane</keyword>
<keyword evidence="8" id="KW-0406">Ion transport</keyword>
<reference evidence="11 12" key="1">
    <citation type="journal article" date="2017" name="Front. Microbiol.">
        <title>Comparative Genomic Analysis of the Class Epsilonproteobacteria and Proposed Reclassification to Epsilonbacteraeota (phyl. nov.).</title>
        <authorList>
            <person name="Waite D.W."/>
            <person name="Vanwonterghem I."/>
            <person name="Rinke C."/>
            <person name="Parks D.H."/>
            <person name="Zhang Y."/>
            <person name="Takai K."/>
            <person name="Sievert S.M."/>
            <person name="Simon J."/>
            <person name="Campbell B.J."/>
            <person name="Hanson T.E."/>
            <person name="Woyke T."/>
            <person name="Klotz M.G."/>
            <person name="Hugenholtz P."/>
        </authorList>
    </citation>
    <scope>NUCLEOTIDE SEQUENCE [LARGE SCALE GENOMIC DNA]</scope>
    <source>
        <strain evidence="11">UBA11420</strain>
    </source>
</reference>
<evidence type="ECO:0000256" key="5">
    <source>
        <dbReference type="ARBA" id="ARBA00022692"/>
    </source>
</evidence>
<feature type="transmembrane region" description="Helical" evidence="10">
    <location>
        <begin position="35"/>
        <end position="56"/>
    </location>
</feature>
<evidence type="ECO:0000256" key="2">
    <source>
        <dbReference type="ARBA" id="ARBA00022448"/>
    </source>
</evidence>
<dbReference type="InterPro" id="IPR004772">
    <property type="entry name" value="TrkH"/>
</dbReference>
<feature type="transmembrane region" description="Helical" evidence="10">
    <location>
        <begin position="220"/>
        <end position="239"/>
    </location>
</feature>
<protein>
    <submittedName>
        <fullName evidence="11">Potassium transporter</fullName>
    </submittedName>
</protein>
<evidence type="ECO:0000256" key="7">
    <source>
        <dbReference type="ARBA" id="ARBA00022989"/>
    </source>
</evidence>
<proteinExistence type="predicted"/>
<keyword evidence="5 10" id="KW-0812">Transmembrane</keyword>
<feature type="transmembrane region" description="Helical" evidence="10">
    <location>
        <begin position="116"/>
        <end position="138"/>
    </location>
</feature>
<feature type="transmembrane region" description="Helical" evidence="10">
    <location>
        <begin position="181"/>
        <end position="200"/>
    </location>
</feature>
<evidence type="ECO:0000256" key="10">
    <source>
        <dbReference type="SAM" id="Phobius"/>
    </source>
</evidence>
<dbReference type="NCBIfam" id="TIGR00933">
    <property type="entry name" value="2a38"/>
    <property type="match status" value="1"/>
</dbReference>
<dbReference type="PANTHER" id="PTHR32024">
    <property type="entry name" value="TRK SYSTEM POTASSIUM UPTAKE PROTEIN TRKG-RELATED"/>
    <property type="match status" value="1"/>
</dbReference>
<dbReference type="EMBL" id="DLUG01000095">
    <property type="protein sequence ID" value="DAB36689.1"/>
    <property type="molecule type" value="Genomic_DNA"/>
</dbReference>
<evidence type="ECO:0000256" key="1">
    <source>
        <dbReference type="ARBA" id="ARBA00004651"/>
    </source>
</evidence>
<dbReference type="GO" id="GO:0005886">
    <property type="term" value="C:plasma membrane"/>
    <property type="evidence" value="ECO:0007669"/>
    <property type="project" value="UniProtKB-SubCell"/>
</dbReference>
<keyword evidence="9 10" id="KW-0472">Membrane</keyword>
<feature type="transmembrane region" description="Helical" evidence="10">
    <location>
        <begin position="68"/>
        <end position="91"/>
    </location>
</feature>
<keyword evidence="2" id="KW-0813">Transport</keyword>